<sequence>MYGTFGVILSVCRTVEILHRYGERIIRKIIALTSPQTQKIAFFALIDD</sequence>
<dbReference type="KEGG" id="xbo:XBJ1_4133"/>
<gene>
    <name evidence="1" type="ordered locus">XBJ1_4133</name>
</gene>
<proteinExistence type="predicted"/>
<dbReference type="AlphaFoldDB" id="D3V6G6"/>
<name>D3V6G6_XENBS</name>
<reference evidence="1" key="1">
    <citation type="journal article" date="2011" name="PLoS ONE">
        <title>The entomopathogenic bacterial endosymbionts xenorhabdus and photorhabdus: convergent lifestyles from divergent genomes.</title>
        <authorList>
            <person name="Chaston J.M."/>
            <person name="Suen G."/>
            <person name="Tucker S.L."/>
            <person name="Andersen A.W."/>
            <person name="Bhasin A."/>
            <person name="Bode E."/>
            <person name="Bode H.B."/>
            <person name="Brachmann A.O."/>
            <person name="Cowles C.E."/>
            <person name="Cowles K.N."/>
            <person name="Darby C."/>
            <person name="de Leon L."/>
            <person name="Drace K."/>
            <person name="Du Z."/>
            <person name="Givaudan A."/>
            <person name="Herbert Tran E.E."/>
            <person name="Jewell K.A."/>
            <person name="Knack J.J."/>
            <person name="Krasomil-Osterfeld K.C."/>
            <person name="Kukor R."/>
            <person name="Lanois A."/>
            <person name="Latreille P."/>
            <person name="Leimgruber N.K."/>
            <person name="Lipke C.M."/>
            <person name="Liu R."/>
            <person name="Lu X."/>
            <person name="Martens E.C."/>
            <person name="Marri P.R."/>
            <person name="Medigue C."/>
            <person name="Menard M.L."/>
            <person name="Miller N.M."/>
            <person name="Morales-Soto N."/>
            <person name="Norton S."/>
            <person name="Ogier J.C."/>
            <person name="Orchard S.S."/>
            <person name="Park D."/>
            <person name="Park Y."/>
            <person name="Qurollo B.A."/>
            <person name="Sugar D.R."/>
            <person name="Richards G.R."/>
            <person name="Rouy Z."/>
            <person name="Slominski B."/>
            <person name="Slominski K."/>
            <person name="Snyder H."/>
            <person name="Tjaden B.C."/>
            <person name="van der Hoeven R."/>
            <person name="Welch R.D."/>
            <person name="Wheeler C."/>
            <person name="Xiang B."/>
            <person name="Barbazuk B."/>
            <person name="Gaudriault S."/>
            <person name="Goodner B."/>
            <person name="Slater S.C."/>
            <person name="Forst S."/>
            <person name="Goldman B.S."/>
            <person name="Goodrich-Blair H."/>
        </authorList>
    </citation>
    <scope>NUCLEOTIDE SEQUENCE [LARGE SCALE GENOMIC DNA]</scope>
    <source>
        <strain evidence="1">SS-2004</strain>
    </source>
</reference>
<evidence type="ECO:0000313" key="2">
    <source>
        <dbReference type="Proteomes" id="UP000002045"/>
    </source>
</evidence>
<dbReference type="Proteomes" id="UP000002045">
    <property type="component" value="Chromosome"/>
</dbReference>
<evidence type="ECO:0000313" key="1">
    <source>
        <dbReference type="EMBL" id="CBJ83245.1"/>
    </source>
</evidence>
<accession>D3V6G6</accession>
<protein>
    <submittedName>
        <fullName evidence="1">Uncharacterized protein</fullName>
    </submittedName>
</protein>
<dbReference type="EMBL" id="FN667741">
    <property type="protein sequence ID" value="CBJ83245.1"/>
    <property type="molecule type" value="Genomic_DNA"/>
</dbReference>
<organism evidence="1 2">
    <name type="scientific">Xenorhabdus bovienii (strain SS-2004)</name>
    <name type="common">Xenorhabdus nematophila subsp. bovienii</name>
    <dbReference type="NCBI Taxonomy" id="406818"/>
    <lineage>
        <taxon>Bacteria</taxon>
        <taxon>Pseudomonadati</taxon>
        <taxon>Pseudomonadota</taxon>
        <taxon>Gammaproteobacteria</taxon>
        <taxon>Enterobacterales</taxon>
        <taxon>Morganellaceae</taxon>
        <taxon>Xenorhabdus</taxon>
    </lineage>
</organism>
<dbReference type="HOGENOM" id="CLU_3159492_0_0_6"/>